<dbReference type="Gene3D" id="2.60.210.10">
    <property type="entry name" value="Apoptosis, Tumor Necrosis Factor Receptor Associated Protein 2, Chain A"/>
    <property type="match status" value="1"/>
</dbReference>
<dbReference type="Proteomes" id="UP000008068">
    <property type="component" value="Unassembled WGS sequence"/>
</dbReference>
<evidence type="ECO:0000313" key="4">
    <source>
        <dbReference type="Proteomes" id="UP000008068"/>
    </source>
</evidence>
<dbReference type="OMA" id="IAIKRCE"/>
<feature type="transmembrane region" description="Helical" evidence="1">
    <location>
        <begin position="510"/>
        <end position="531"/>
    </location>
</feature>
<dbReference type="Gene3D" id="3.30.710.10">
    <property type="entry name" value="Potassium Channel Kv1.1, Chain A"/>
    <property type="match status" value="2"/>
</dbReference>
<dbReference type="InterPro" id="IPR000210">
    <property type="entry name" value="BTB/POZ_dom"/>
</dbReference>
<keyword evidence="4" id="KW-1185">Reference proteome</keyword>
<dbReference type="CDD" id="cd00121">
    <property type="entry name" value="MATH"/>
    <property type="match status" value="2"/>
</dbReference>
<keyword evidence="1" id="KW-1133">Transmembrane helix</keyword>
<dbReference type="SUPFAM" id="SSF54695">
    <property type="entry name" value="POZ domain"/>
    <property type="match status" value="2"/>
</dbReference>
<dbReference type="CDD" id="cd01165">
    <property type="entry name" value="BTB_POZ"/>
    <property type="match status" value="2"/>
</dbReference>
<keyword evidence="1" id="KW-0812">Transmembrane</keyword>
<evidence type="ECO:0000259" key="2">
    <source>
        <dbReference type="PROSITE" id="PS50097"/>
    </source>
</evidence>
<dbReference type="AlphaFoldDB" id="G0N3T0"/>
<dbReference type="PANTHER" id="PTHR22743">
    <property type="entry name" value="MEPRIN/TRAF-LIKE MATH FAMILY-C.ELEGANS"/>
    <property type="match status" value="1"/>
</dbReference>
<organism evidence="4">
    <name type="scientific">Caenorhabditis brenneri</name>
    <name type="common">Nematode worm</name>
    <dbReference type="NCBI Taxonomy" id="135651"/>
    <lineage>
        <taxon>Eukaryota</taxon>
        <taxon>Metazoa</taxon>
        <taxon>Ecdysozoa</taxon>
        <taxon>Nematoda</taxon>
        <taxon>Chromadorea</taxon>
        <taxon>Rhabditida</taxon>
        <taxon>Rhabditina</taxon>
        <taxon>Rhabditomorpha</taxon>
        <taxon>Rhabditoidea</taxon>
        <taxon>Rhabditidae</taxon>
        <taxon>Peloderinae</taxon>
        <taxon>Caenorhabditis</taxon>
    </lineage>
</organism>
<protein>
    <recommendedName>
        <fullName evidence="2">BTB domain-containing protein</fullName>
    </recommendedName>
</protein>
<dbReference type="SMART" id="SM00061">
    <property type="entry name" value="MATH"/>
    <property type="match status" value="2"/>
</dbReference>
<dbReference type="InterPro" id="IPR008974">
    <property type="entry name" value="TRAF-like"/>
</dbReference>
<reference evidence="4" key="1">
    <citation type="submission" date="2011-07" db="EMBL/GenBank/DDBJ databases">
        <authorList>
            <consortium name="Caenorhabditis brenneri Sequencing and Analysis Consortium"/>
            <person name="Wilson R.K."/>
        </authorList>
    </citation>
    <scope>NUCLEOTIDE SEQUENCE [LARGE SCALE GENOMIC DNA]</scope>
    <source>
        <strain evidence="4">PB2801</strain>
    </source>
</reference>
<dbReference type="PANTHER" id="PTHR22743:SF165">
    <property type="entry name" value="BTB AND MATH DOMAIN CONTAINING-RELATED"/>
    <property type="match status" value="1"/>
</dbReference>
<dbReference type="Pfam" id="PF00917">
    <property type="entry name" value="MATH"/>
    <property type="match status" value="2"/>
</dbReference>
<accession>G0N3T0</accession>
<evidence type="ECO:0000256" key="1">
    <source>
        <dbReference type="SAM" id="Phobius"/>
    </source>
</evidence>
<dbReference type="Pfam" id="PF00651">
    <property type="entry name" value="BTB"/>
    <property type="match status" value="2"/>
</dbReference>
<dbReference type="eggNOG" id="ENOG502TJK8">
    <property type="taxonomic scope" value="Eukaryota"/>
</dbReference>
<feature type="domain" description="BTB" evidence="2">
    <location>
        <begin position="354"/>
        <end position="413"/>
    </location>
</feature>
<dbReference type="EMBL" id="GL379835">
    <property type="protein sequence ID" value="EGT51762.1"/>
    <property type="molecule type" value="Genomic_DNA"/>
</dbReference>
<sequence length="532" mass="62057">MLSLEKQFTISHTIDLSSVTQERKCTEEEMHYSIPWCMVYYNSNNDFAFGVSCLYTGSKNWEIDTKLKFKLKFSERTTQTKYEKTFGSTVTSLGWRRSVDMEDLKTFSAENGKFTIQAKVVIKKMSGFGKEMMKSFDEHSQKHWDVILNVDGQKFHLLKAYLASQSSYFDILLFGSFKEASQEEVELKEVDHEDFQSFLELIHGESSVDKMSRLEKKFTLSHTIDLSNVTSAPKSTAVKTHFSIPWCLVYYKSNNHFTFGISCLYTESEKWGIDTKLEFRINSSDYITRLECERTFGNTATCWVWLRCVELEDLKNFYAENEKLMIEAHLTVKKMSGFEKEKLKSFDESSQNHWDVIISVDSHKFYLVKAFLAFQSTYFDKLLFGSFKETSQTEVELKEVDRDDFQSFLELIHGEPAVDDTNIDGVLHLADMFDAPTAIRRCEEFLLLLSKWSLDEKIQLAERYHLKDLKINLQQVPKEDQKKELEDVVPKPAEQSPEATWFSWIRTVPVLFYLNCFLFVSILFFAIIISLC</sequence>
<dbReference type="SUPFAM" id="SSF49599">
    <property type="entry name" value="TRAF domain-like"/>
    <property type="match status" value="2"/>
</dbReference>
<proteinExistence type="predicted"/>
<keyword evidence="1" id="KW-0472">Membrane</keyword>
<dbReference type="SMART" id="SM00225">
    <property type="entry name" value="BTB"/>
    <property type="match status" value="2"/>
</dbReference>
<dbReference type="InterPro" id="IPR052664">
    <property type="entry name" value="BTB-MATH_domain_protein"/>
</dbReference>
<name>G0N3T0_CAEBE</name>
<dbReference type="OrthoDB" id="6359816at2759"/>
<evidence type="ECO:0000313" key="3">
    <source>
        <dbReference type="EMBL" id="EGT51762.1"/>
    </source>
</evidence>
<dbReference type="PROSITE" id="PS50097">
    <property type="entry name" value="BTB"/>
    <property type="match status" value="2"/>
</dbReference>
<gene>
    <name evidence="3" type="ORF">CAEBREN_11516</name>
</gene>
<dbReference type="STRING" id="135651.G0N3T0"/>
<dbReference type="InParanoid" id="G0N3T0"/>
<feature type="domain" description="BTB" evidence="2">
    <location>
        <begin position="144"/>
        <end position="203"/>
    </location>
</feature>
<dbReference type="HOGENOM" id="CLU_433652_0_0_1"/>
<dbReference type="InterPro" id="IPR002083">
    <property type="entry name" value="MATH/TRAF_dom"/>
</dbReference>
<dbReference type="InterPro" id="IPR011333">
    <property type="entry name" value="SKP1/BTB/POZ_sf"/>
</dbReference>
<dbReference type="FunCoup" id="G0N3T0">
    <property type="interactions" value="6"/>
</dbReference>